<dbReference type="EMBL" id="BAAAEW010000025">
    <property type="protein sequence ID" value="GAA0758272.1"/>
    <property type="molecule type" value="Genomic_DNA"/>
</dbReference>
<sequence length="74" mass="8423">MKKVEVFFRGWGQEWALGTLAQNGSQVLFEYSRAALEKRIEFSRLNVPLTPQTYSGFPQYLLQLPGFIADALPT</sequence>
<accession>A0ABN1K8K0</accession>
<dbReference type="Proteomes" id="UP001500279">
    <property type="component" value="Unassembled WGS sequence"/>
</dbReference>
<evidence type="ECO:0000259" key="1">
    <source>
        <dbReference type="Pfam" id="PF13657"/>
    </source>
</evidence>
<organism evidence="2 3">
    <name type="scientific">Ideonella azotifigens</name>
    <dbReference type="NCBI Taxonomy" id="513160"/>
    <lineage>
        <taxon>Bacteria</taxon>
        <taxon>Pseudomonadati</taxon>
        <taxon>Pseudomonadota</taxon>
        <taxon>Betaproteobacteria</taxon>
        <taxon>Burkholderiales</taxon>
        <taxon>Sphaerotilaceae</taxon>
        <taxon>Ideonella</taxon>
    </lineage>
</organism>
<feature type="domain" description="HipA N-terminal subdomain 1" evidence="1">
    <location>
        <begin position="13"/>
        <end position="73"/>
    </location>
</feature>
<comment type="caution">
    <text evidence="2">The sequence shown here is derived from an EMBL/GenBank/DDBJ whole genome shotgun (WGS) entry which is preliminary data.</text>
</comment>
<dbReference type="RefSeq" id="WP_141286187.1">
    <property type="nucleotide sequence ID" value="NZ_BAAAEW010000025.1"/>
</dbReference>
<protein>
    <recommendedName>
        <fullName evidence="1">HipA N-terminal subdomain 1 domain-containing protein</fullName>
    </recommendedName>
</protein>
<name>A0ABN1K8K0_9BURK</name>
<reference evidence="2 3" key="1">
    <citation type="journal article" date="2019" name="Int. J. Syst. Evol. Microbiol.">
        <title>The Global Catalogue of Microorganisms (GCM) 10K type strain sequencing project: providing services to taxonomists for standard genome sequencing and annotation.</title>
        <authorList>
            <consortium name="The Broad Institute Genomics Platform"/>
            <consortium name="The Broad Institute Genome Sequencing Center for Infectious Disease"/>
            <person name="Wu L."/>
            <person name="Ma J."/>
        </authorList>
    </citation>
    <scope>NUCLEOTIDE SEQUENCE [LARGE SCALE GENOMIC DNA]</scope>
    <source>
        <strain evidence="2 3">JCM 15503</strain>
    </source>
</reference>
<keyword evidence="3" id="KW-1185">Reference proteome</keyword>
<dbReference type="InterPro" id="IPR017508">
    <property type="entry name" value="HipA_N1"/>
</dbReference>
<evidence type="ECO:0000313" key="2">
    <source>
        <dbReference type="EMBL" id="GAA0758272.1"/>
    </source>
</evidence>
<proteinExistence type="predicted"/>
<evidence type="ECO:0000313" key="3">
    <source>
        <dbReference type="Proteomes" id="UP001500279"/>
    </source>
</evidence>
<gene>
    <name evidence="2" type="ORF">GCM10009107_38630</name>
</gene>
<dbReference type="Pfam" id="PF13657">
    <property type="entry name" value="Couple_hipA"/>
    <property type="match status" value="1"/>
</dbReference>